<feature type="disulfide bond" evidence="15">
    <location>
        <begin position="350"/>
        <end position="361"/>
    </location>
</feature>
<dbReference type="PANTHER" id="PTHR10082">
    <property type="entry name" value="INTEGRIN BETA SUBUNIT"/>
    <property type="match status" value="1"/>
</dbReference>
<evidence type="ECO:0000256" key="3">
    <source>
        <dbReference type="ARBA" id="ARBA00022475"/>
    </source>
</evidence>
<evidence type="ECO:0000256" key="1">
    <source>
        <dbReference type="ARBA" id="ARBA00004251"/>
    </source>
</evidence>
<dbReference type="SUPFAM" id="SSF69179">
    <property type="entry name" value="Integrin domains"/>
    <property type="match status" value="1"/>
</dbReference>
<keyword evidence="4" id="KW-0245">EGF-like domain</keyword>
<evidence type="ECO:0000313" key="23">
    <source>
        <dbReference type="Proteomes" id="UP000440578"/>
    </source>
</evidence>
<feature type="disulfide bond" evidence="15">
    <location>
        <begin position="571"/>
        <end position="576"/>
    </location>
</feature>
<evidence type="ECO:0000256" key="6">
    <source>
        <dbReference type="ARBA" id="ARBA00022692"/>
    </source>
</evidence>
<feature type="disulfide bond" evidence="15">
    <location>
        <begin position="445"/>
        <end position="454"/>
    </location>
</feature>
<feature type="disulfide bond" evidence="15">
    <location>
        <begin position="209"/>
        <end position="250"/>
    </location>
</feature>
<evidence type="ECO:0000256" key="12">
    <source>
        <dbReference type="ARBA" id="ARBA00023136"/>
    </source>
</evidence>
<dbReference type="FunFam" id="2.10.25.10:FF:000036">
    <property type="entry name" value="Integrin beta"/>
    <property type="match status" value="1"/>
</dbReference>
<evidence type="ECO:0000256" key="10">
    <source>
        <dbReference type="ARBA" id="ARBA00022989"/>
    </source>
</evidence>
<dbReference type="InterPro" id="IPR036349">
    <property type="entry name" value="Integrin_bsu_tail_dom_sf"/>
</dbReference>
<evidence type="ECO:0000256" key="15">
    <source>
        <dbReference type="PIRSR" id="PIRSR002512-1"/>
    </source>
</evidence>
<feature type="disulfide bond" evidence="15">
    <location>
        <begin position="493"/>
        <end position="508"/>
    </location>
</feature>
<feature type="domain" description="Integrin beta subunit tail" evidence="21">
    <location>
        <begin position="601"/>
        <end position="685"/>
    </location>
</feature>
<keyword evidence="6 16" id="KW-0812">Transmembrane</keyword>
<dbReference type="SUPFAM" id="SSF53300">
    <property type="entry name" value="vWA-like"/>
    <property type="match status" value="1"/>
</dbReference>
<feature type="disulfide bond" evidence="15">
    <location>
        <begin position="158"/>
        <end position="161"/>
    </location>
</feature>
<dbReference type="InterPro" id="IPR057073">
    <property type="entry name" value="EGF_integrin_2"/>
</dbReference>
<dbReference type="InterPro" id="IPR032695">
    <property type="entry name" value="Integrin_dom_sf"/>
</dbReference>
<dbReference type="PIRSF" id="PIRSF002512">
    <property type="entry name" value="Integrin_B"/>
    <property type="match status" value="1"/>
</dbReference>
<dbReference type="SMART" id="SM01242">
    <property type="entry name" value="Integrin_B_tail"/>
    <property type="match status" value="1"/>
</dbReference>
<comment type="caution">
    <text evidence="22">The sequence shown here is derived from an EMBL/GenBank/DDBJ whole genome shotgun (WGS) entry which is preliminary data.</text>
</comment>
<keyword evidence="5" id="KW-0597">Phosphoprotein</keyword>
<gene>
    <name evidence="22" type="primary">mys_3</name>
    <name evidence="22" type="ORF">FJT64_000833</name>
</gene>
<evidence type="ECO:0000256" key="17">
    <source>
        <dbReference type="SAM" id="Phobius"/>
    </source>
</evidence>
<dbReference type="SUPFAM" id="SSF103575">
    <property type="entry name" value="Plexin repeat"/>
    <property type="match status" value="1"/>
</dbReference>
<dbReference type="GO" id="GO:0007229">
    <property type="term" value="P:integrin-mediated signaling pathway"/>
    <property type="evidence" value="ECO:0007669"/>
    <property type="project" value="UniProtKB-KW"/>
</dbReference>
<dbReference type="GO" id="GO:0008305">
    <property type="term" value="C:integrin complex"/>
    <property type="evidence" value="ECO:0007669"/>
    <property type="project" value="TreeGrafter"/>
</dbReference>
<evidence type="ECO:0000259" key="19">
    <source>
        <dbReference type="SMART" id="SM00187"/>
    </source>
</evidence>
<dbReference type="GO" id="GO:0005178">
    <property type="term" value="F:integrin binding"/>
    <property type="evidence" value="ECO:0007669"/>
    <property type="project" value="TreeGrafter"/>
</dbReference>
<dbReference type="SUPFAM" id="SSF69687">
    <property type="entry name" value="Integrin beta tail domain"/>
    <property type="match status" value="1"/>
</dbReference>
<feature type="disulfide bond" evidence="15">
    <location>
        <begin position="573"/>
        <end position="624"/>
    </location>
</feature>
<dbReference type="InterPro" id="IPR002369">
    <property type="entry name" value="Integrin_bsu_VWA"/>
</dbReference>
<dbReference type="GO" id="GO:0033627">
    <property type="term" value="P:cell adhesion mediated by integrin"/>
    <property type="evidence" value="ECO:0007669"/>
    <property type="project" value="TreeGrafter"/>
</dbReference>
<dbReference type="SMART" id="SM01241">
    <property type="entry name" value="Integrin_b_cyt"/>
    <property type="match status" value="1"/>
</dbReference>
<feature type="disulfide bond" evidence="15">
    <location>
        <begin position="510"/>
        <end position="515"/>
    </location>
</feature>
<feature type="disulfide bond" evidence="15">
    <location>
        <begin position="628"/>
        <end position="657"/>
    </location>
</feature>
<feature type="disulfide bond" evidence="15">
    <location>
        <begin position="411"/>
        <end position="415"/>
    </location>
</feature>
<dbReference type="GO" id="GO:0009986">
    <property type="term" value="C:cell surface"/>
    <property type="evidence" value="ECO:0007669"/>
    <property type="project" value="TreeGrafter"/>
</dbReference>
<evidence type="ECO:0000256" key="16">
    <source>
        <dbReference type="RuleBase" id="RU000633"/>
    </source>
</evidence>
<accession>A0A6A4VUB2</accession>
<keyword evidence="9 16" id="KW-0130">Cell adhesion</keyword>
<dbReference type="InterPro" id="IPR057243">
    <property type="entry name" value="Integrin_I-EGF_CS"/>
</dbReference>
<evidence type="ECO:0000256" key="9">
    <source>
        <dbReference type="ARBA" id="ARBA00022889"/>
    </source>
</evidence>
<evidence type="ECO:0000256" key="14">
    <source>
        <dbReference type="ARBA" id="ARBA00023180"/>
    </source>
</evidence>
<evidence type="ECO:0000256" key="7">
    <source>
        <dbReference type="ARBA" id="ARBA00022729"/>
    </source>
</evidence>
<dbReference type="InterPro" id="IPR015812">
    <property type="entry name" value="Integrin_bsu"/>
</dbReference>
<keyword evidence="11 16" id="KW-0401">Integrin</keyword>
<evidence type="ECO:0000313" key="22">
    <source>
        <dbReference type="EMBL" id="KAF0293498.1"/>
    </source>
</evidence>
<evidence type="ECO:0000256" key="8">
    <source>
        <dbReference type="ARBA" id="ARBA00022737"/>
    </source>
</evidence>
<keyword evidence="10 17" id="KW-1133">Transmembrane helix</keyword>
<dbReference type="Gene3D" id="2.10.25.10">
    <property type="entry name" value="Laminin"/>
    <property type="match status" value="4"/>
</dbReference>
<feature type="disulfide bond" evidence="15">
    <location>
        <begin position="533"/>
        <end position="565"/>
    </location>
</feature>
<dbReference type="PRINTS" id="PR01186">
    <property type="entry name" value="INTEGRINB"/>
</dbReference>
<dbReference type="Pfam" id="PF07965">
    <property type="entry name" value="Integrin_B_tail"/>
    <property type="match status" value="1"/>
</dbReference>
<evidence type="ECO:0000256" key="4">
    <source>
        <dbReference type="ARBA" id="ARBA00022536"/>
    </source>
</evidence>
<dbReference type="Pfam" id="PF00362">
    <property type="entry name" value="Integrin_beta"/>
    <property type="match status" value="1"/>
</dbReference>
<feature type="disulfide bond" evidence="15">
    <location>
        <begin position="486"/>
        <end position="491"/>
    </location>
</feature>
<evidence type="ECO:0000259" key="20">
    <source>
        <dbReference type="SMART" id="SM01241"/>
    </source>
</evidence>
<dbReference type="AlphaFoldDB" id="A0A6A4VUB2"/>
<feature type="transmembrane region" description="Helical" evidence="17">
    <location>
        <begin position="686"/>
        <end position="708"/>
    </location>
</feature>
<dbReference type="FunFam" id="1.20.5.100:FF:000002">
    <property type="entry name" value="Integrin beta"/>
    <property type="match status" value="1"/>
</dbReference>
<evidence type="ECO:0000256" key="11">
    <source>
        <dbReference type="ARBA" id="ARBA00023037"/>
    </source>
</evidence>
<dbReference type="FunFam" id="3.40.50.410:FF:000002">
    <property type="entry name" value="Integrin beta"/>
    <property type="match status" value="1"/>
</dbReference>
<feature type="disulfide bond" evidence="15">
    <location>
        <begin position="456"/>
        <end position="470"/>
    </location>
</feature>
<dbReference type="InterPro" id="IPR036465">
    <property type="entry name" value="vWFA_dom_sf"/>
</dbReference>
<dbReference type="PROSITE" id="PS52047">
    <property type="entry name" value="I_EGF_2"/>
    <property type="match status" value="1"/>
</dbReference>
<protein>
    <recommendedName>
        <fullName evidence="16">Integrin beta</fullName>
    </recommendedName>
</protein>
<feature type="disulfide bond" evidence="15">
    <location>
        <begin position="531"/>
        <end position="536"/>
    </location>
</feature>
<feature type="disulfide bond" evidence="15">
    <location>
        <begin position="488"/>
        <end position="523"/>
    </location>
</feature>
<evidence type="ECO:0000256" key="18">
    <source>
        <dbReference type="SAM" id="SignalP"/>
    </source>
</evidence>
<keyword evidence="23" id="KW-1185">Reference proteome</keyword>
<name>A0A6A4VUB2_AMPAM</name>
<organism evidence="22 23">
    <name type="scientific">Amphibalanus amphitrite</name>
    <name type="common">Striped barnacle</name>
    <name type="synonym">Balanus amphitrite</name>
    <dbReference type="NCBI Taxonomy" id="1232801"/>
    <lineage>
        <taxon>Eukaryota</taxon>
        <taxon>Metazoa</taxon>
        <taxon>Ecdysozoa</taxon>
        <taxon>Arthropoda</taxon>
        <taxon>Crustacea</taxon>
        <taxon>Multicrustacea</taxon>
        <taxon>Cirripedia</taxon>
        <taxon>Thoracica</taxon>
        <taxon>Thoracicalcarea</taxon>
        <taxon>Balanomorpha</taxon>
        <taxon>Balanoidea</taxon>
        <taxon>Balanidae</taxon>
        <taxon>Amphibalaninae</taxon>
        <taxon>Amphibalanus</taxon>
    </lineage>
</organism>
<dbReference type="Proteomes" id="UP000440578">
    <property type="component" value="Unassembled WGS sequence"/>
</dbReference>
<evidence type="ECO:0000256" key="5">
    <source>
        <dbReference type="ARBA" id="ARBA00022553"/>
    </source>
</evidence>
<evidence type="ECO:0000259" key="21">
    <source>
        <dbReference type="SMART" id="SM01242"/>
    </source>
</evidence>
<feature type="disulfide bond" evidence="15">
    <location>
        <begin position="549"/>
        <end position="556"/>
    </location>
</feature>
<feature type="disulfide bond" evidence="15">
    <location>
        <begin position="440"/>
        <end position="480"/>
    </location>
</feature>
<keyword evidence="13 15" id="KW-1015">Disulfide bond</keyword>
<dbReference type="PANTHER" id="PTHR10082:SF60">
    <property type="entry name" value="INTEGRIN BETA-PS"/>
    <property type="match status" value="1"/>
</dbReference>
<keyword evidence="14" id="KW-0325">Glycoprotein</keyword>
<dbReference type="GO" id="GO:0007160">
    <property type="term" value="P:cell-matrix adhesion"/>
    <property type="evidence" value="ECO:0007669"/>
    <property type="project" value="TreeGrafter"/>
</dbReference>
<dbReference type="Gene3D" id="1.20.5.100">
    <property type="entry name" value="Cytochrome c1, transmembrane anchor, C-terminal"/>
    <property type="match status" value="1"/>
</dbReference>
<dbReference type="Gene3D" id="2.60.40.1510">
    <property type="entry name" value="ntegrin, alpha v. Chain A, domain 3"/>
    <property type="match status" value="1"/>
</dbReference>
<sequence length="755" mass="83382">MDTAALTMWRLWAVCAALAVTAVWAQEAEKLTQPNPCTSKQTCSECMQTPTCAWCALPTFEATQIAPQRVRMSLRVHEAHDLKVQFALAPNYPIDLYYLMDLSKSMEDDKDKLSTLGNLLAQEMRKLTSNFRLGFGSFVDKVVMPYVSTVPANLESPCTGCEAPYGYQNALSLTSDTEMFAREVRDAKVSGNLDAPEGGFDAIMQAIVCKEEISWRSNARRLLVFSTDAGFHYAGDGKLGGVVKPNDGVCHLDSRGRYTHSDMLDYPSVSQINQKVKENSINVIFAVTAEQRETYDELSRHIEASSAGTLSNDSSNVVTLVKQQYDAITSFVEMKDNSTEFVRIRYYSACRGNTTTETNRCDKLKIGQQVNFTAKVELIKCPEDPARWNDIIEIKPAGLNESLIIDLAMQCQCDCDRPGGPGFKPAAIAAECNYGGDLQCGKCVCDPLHFGAFCECSQSDPNGRIGEDQCRPPNSTDILCYGRGECVCGECNCYPRENPNEEVKGDFCECDNFSCDRHEKLLCSGPDHGSCVCGECSCLDGWTGNACQCPASNASCIAPGDTRQCSGAGECVCGQCVCKEEQGARYSGKYCEDCPTCRGKCELYKPCVNCVVHDSGELKEEGRCEEECSHLIINKTDVVEVENPDERICTFSDEHGCRYQFVYGYDGETQVIRAQETKKCPPAINILGIVLTLIAAIVVVGMAVLMLWKLLTTIHDRREYAKWDSERKMAKWDTGENPIYKQATSTYKNPAYGGK</sequence>
<feature type="disulfide bond" evidence="15">
    <location>
        <begin position="578"/>
        <end position="591"/>
    </location>
</feature>
<dbReference type="SMART" id="SM00187">
    <property type="entry name" value="INB"/>
    <property type="match status" value="1"/>
</dbReference>
<feature type="disulfide bond" evidence="15">
    <location>
        <begin position="601"/>
        <end position="610"/>
    </location>
</feature>
<feature type="domain" description="Integrin beta subunit VWA" evidence="19">
    <location>
        <begin position="42"/>
        <end position="413"/>
    </location>
</feature>
<feature type="chain" id="PRO_5025608698" description="Integrin beta" evidence="18">
    <location>
        <begin position="26"/>
        <end position="755"/>
    </location>
</feature>
<dbReference type="InterPro" id="IPR012896">
    <property type="entry name" value="Integrin_bsu_tail"/>
</dbReference>
<keyword evidence="12 17" id="KW-0472">Membrane</keyword>
<evidence type="ECO:0000256" key="2">
    <source>
        <dbReference type="ARBA" id="ARBA00007449"/>
    </source>
</evidence>
<dbReference type="SUPFAM" id="SSF57196">
    <property type="entry name" value="EGF/Laminin"/>
    <property type="match status" value="1"/>
</dbReference>
<dbReference type="Pfam" id="PF08725">
    <property type="entry name" value="Integrin_b_cyt"/>
    <property type="match status" value="1"/>
</dbReference>
<dbReference type="Pfam" id="PF23105">
    <property type="entry name" value="EGF_integrin"/>
    <property type="match status" value="2"/>
</dbReference>
<dbReference type="GO" id="GO:0016477">
    <property type="term" value="P:cell migration"/>
    <property type="evidence" value="ECO:0007669"/>
    <property type="project" value="TreeGrafter"/>
</dbReference>
<dbReference type="Gene3D" id="4.10.1240.30">
    <property type="match status" value="1"/>
</dbReference>
<keyword evidence="7 18" id="KW-0732">Signal</keyword>
<dbReference type="Gene3D" id="3.40.50.410">
    <property type="entry name" value="von Willebrand factor, type A domain"/>
    <property type="match status" value="1"/>
</dbReference>
<evidence type="ECO:0000256" key="13">
    <source>
        <dbReference type="ARBA" id="ARBA00023157"/>
    </source>
</evidence>
<dbReference type="GO" id="GO:0007157">
    <property type="term" value="P:heterophilic cell-cell adhesion via plasma membrane cell adhesion molecules"/>
    <property type="evidence" value="ECO:0007669"/>
    <property type="project" value="UniProtKB-ARBA"/>
</dbReference>
<feature type="disulfide bond" evidence="15">
    <location>
        <begin position="607"/>
        <end position="680"/>
    </location>
</feature>
<dbReference type="EMBL" id="VIIS01001742">
    <property type="protein sequence ID" value="KAF0293498.1"/>
    <property type="molecule type" value="Genomic_DNA"/>
</dbReference>
<dbReference type="OrthoDB" id="410592at2759"/>
<dbReference type="GO" id="GO:0005925">
    <property type="term" value="C:focal adhesion"/>
    <property type="evidence" value="ECO:0007669"/>
    <property type="project" value="TreeGrafter"/>
</dbReference>
<dbReference type="InterPro" id="IPR014836">
    <property type="entry name" value="Integrin_bsu_cyt_dom"/>
</dbReference>
<keyword evidence="3" id="KW-1003">Cell membrane</keyword>
<dbReference type="PROSITE" id="PS00243">
    <property type="entry name" value="I_EGF_1"/>
    <property type="match status" value="2"/>
</dbReference>
<proteinExistence type="inferred from homology"/>
<reference evidence="22 23" key="1">
    <citation type="submission" date="2019-07" db="EMBL/GenBank/DDBJ databases">
        <title>Draft genome assembly of a fouling barnacle, Amphibalanus amphitrite (Darwin, 1854): The first reference genome for Thecostraca.</title>
        <authorList>
            <person name="Kim W."/>
        </authorList>
    </citation>
    <scope>NUCLEOTIDE SEQUENCE [LARGE SCALE GENOMIC DNA]</scope>
    <source>
        <strain evidence="22">SNU_AA5</strain>
        <tissue evidence="22">Soma without cirri and trophi</tissue>
    </source>
</reference>
<feature type="disulfide bond" evidence="15">
    <location>
        <begin position="538"/>
        <end position="547"/>
    </location>
</feature>
<feature type="domain" description="Integrin beta subunit cytoplasmic" evidence="20">
    <location>
        <begin position="709"/>
        <end position="755"/>
    </location>
</feature>
<comment type="subcellular location">
    <subcellularLocation>
        <location evidence="1 16">Cell membrane</location>
        <topology evidence="1 16">Single-pass type I membrane protein</topology>
    </subcellularLocation>
</comment>
<comment type="similarity">
    <text evidence="2 16">Belongs to the integrin beta chain family.</text>
</comment>
<feature type="signal peptide" evidence="18">
    <location>
        <begin position="1"/>
        <end position="25"/>
    </location>
</feature>
<keyword evidence="8" id="KW-0677">Repeat</keyword>